<feature type="domain" description="FHA" evidence="2">
    <location>
        <begin position="19"/>
        <end position="68"/>
    </location>
</feature>
<accession>A0A8J3MX06</accession>
<dbReference type="CDD" id="cd00060">
    <property type="entry name" value="FHA"/>
    <property type="match status" value="1"/>
</dbReference>
<dbReference type="Pfam" id="PF00498">
    <property type="entry name" value="FHA"/>
    <property type="match status" value="1"/>
</dbReference>
<dbReference type="InterPro" id="IPR008984">
    <property type="entry name" value="SMAD_FHA_dom_sf"/>
</dbReference>
<keyword evidence="1" id="KW-1133">Transmembrane helix</keyword>
<evidence type="ECO:0000259" key="2">
    <source>
        <dbReference type="PROSITE" id="PS50006"/>
    </source>
</evidence>
<dbReference type="Proteomes" id="UP000597444">
    <property type="component" value="Unassembled WGS sequence"/>
</dbReference>
<evidence type="ECO:0000313" key="3">
    <source>
        <dbReference type="EMBL" id="GHO90429.1"/>
    </source>
</evidence>
<dbReference type="InterPro" id="IPR000253">
    <property type="entry name" value="FHA_dom"/>
</dbReference>
<keyword evidence="1" id="KW-0472">Membrane</keyword>
<dbReference type="AlphaFoldDB" id="A0A8J3MX06"/>
<feature type="transmembrane region" description="Helical" evidence="1">
    <location>
        <begin position="188"/>
        <end position="209"/>
    </location>
</feature>
<dbReference type="RefSeq" id="WP_220201394.1">
    <property type="nucleotide sequence ID" value="NZ_BNJK01000001.1"/>
</dbReference>
<dbReference type="PROSITE" id="PS50006">
    <property type="entry name" value="FHA_DOMAIN"/>
    <property type="match status" value="1"/>
</dbReference>
<dbReference type="SMART" id="SM00240">
    <property type="entry name" value="FHA"/>
    <property type="match status" value="1"/>
</dbReference>
<sequence>MSAILHTPSGKVILGVKVVRIGSASYNQLVFHDISVGSRHADIRPSGNGYSIVDLSSILGTFVNERRLYPNIPHKLHHRDRVRIGKVEVLYENLEQSLAVPTLYASLTSLISEGCPPTILAPDRAVQLSTPTPTSSGSEPYQKQLPLHQQGDAIQAEIRSASHQQGYAQRSTTLRLIRSPSTKTQGLIVVYESIVALLGPLLSYLRALLKRNRDTI</sequence>
<name>A0A8J3MX06_9CHLR</name>
<proteinExistence type="predicted"/>
<reference evidence="3" key="1">
    <citation type="submission" date="2020-10" db="EMBL/GenBank/DDBJ databases">
        <title>Taxonomic study of unclassified bacteria belonging to the class Ktedonobacteria.</title>
        <authorList>
            <person name="Yabe S."/>
            <person name="Wang C.M."/>
            <person name="Zheng Y."/>
            <person name="Sakai Y."/>
            <person name="Cavaletti L."/>
            <person name="Monciardini P."/>
            <person name="Donadio S."/>
        </authorList>
    </citation>
    <scope>NUCLEOTIDE SEQUENCE</scope>
    <source>
        <strain evidence="3">ID150040</strain>
    </source>
</reference>
<comment type="caution">
    <text evidence="3">The sequence shown here is derived from an EMBL/GenBank/DDBJ whole genome shotgun (WGS) entry which is preliminary data.</text>
</comment>
<dbReference type="Gene3D" id="2.60.200.20">
    <property type="match status" value="1"/>
</dbReference>
<protein>
    <recommendedName>
        <fullName evidence="2">FHA domain-containing protein</fullName>
    </recommendedName>
</protein>
<evidence type="ECO:0000313" key="4">
    <source>
        <dbReference type="Proteomes" id="UP000597444"/>
    </source>
</evidence>
<organism evidence="3 4">
    <name type="scientific">Reticulibacter mediterranei</name>
    <dbReference type="NCBI Taxonomy" id="2778369"/>
    <lineage>
        <taxon>Bacteria</taxon>
        <taxon>Bacillati</taxon>
        <taxon>Chloroflexota</taxon>
        <taxon>Ktedonobacteria</taxon>
        <taxon>Ktedonobacterales</taxon>
        <taxon>Reticulibacteraceae</taxon>
        <taxon>Reticulibacter</taxon>
    </lineage>
</organism>
<keyword evidence="1" id="KW-0812">Transmembrane</keyword>
<gene>
    <name evidence="3" type="ORF">KSF_004770</name>
</gene>
<keyword evidence="4" id="KW-1185">Reference proteome</keyword>
<evidence type="ECO:0000256" key="1">
    <source>
        <dbReference type="SAM" id="Phobius"/>
    </source>
</evidence>
<dbReference type="SUPFAM" id="SSF49879">
    <property type="entry name" value="SMAD/FHA domain"/>
    <property type="match status" value="1"/>
</dbReference>
<dbReference type="EMBL" id="BNJK01000001">
    <property type="protein sequence ID" value="GHO90429.1"/>
    <property type="molecule type" value="Genomic_DNA"/>
</dbReference>